<dbReference type="Pfam" id="PF01161">
    <property type="entry name" value="PBP"/>
    <property type="match status" value="1"/>
</dbReference>
<dbReference type="InterPro" id="IPR036610">
    <property type="entry name" value="PEBP-like_sf"/>
</dbReference>
<dbReference type="OrthoDB" id="2506647at2759"/>
<proteinExistence type="predicted"/>
<protein>
    <recommendedName>
        <fullName evidence="3">OV-16 antigen</fullName>
    </recommendedName>
</protein>
<dbReference type="EMBL" id="MTYJ01000011">
    <property type="protein sequence ID" value="OQV23539.1"/>
    <property type="molecule type" value="Genomic_DNA"/>
</dbReference>
<keyword evidence="2" id="KW-1185">Reference proteome</keyword>
<dbReference type="PANTHER" id="PTHR11362">
    <property type="entry name" value="PHOSPHATIDYLETHANOLAMINE-BINDING PROTEIN"/>
    <property type="match status" value="1"/>
</dbReference>
<dbReference type="CDD" id="cd00866">
    <property type="entry name" value="PEBP_euk"/>
    <property type="match status" value="1"/>
</dbReference>
<evidence type="ECO:0000313" key="2">
    <source>
        <dbReference type="Proteomes" id="UP000192578"/>
    </source>
</evidence>
<dbReference type="SUPFAM" id="SSF49777">
    <property type="entry name" value="PEBP-like"/>
    <property type="match status" value="1"/>
</dbReference>
<dbReference type="Gene3D" id="3.90.280.10">
    <property type="entry name" value="PEBP-like"/>
    <property type="match status" value="1"/>
</dbReference>
<evidence type="ECO:0008006" key="3">
    <source>
        <dbReference type="Google" id="ProtNLM"/>
    </source>
</evidence>
<reference evidence="2" key="1">
    <citation type="submission" date="2017-01" db="EMBL/GenBank/DDBJ databases">
        <title>Comparative genomics of anhydrobiosis in the tardigrade Hypsibius dujardini.</title>
        <authorList>
            <person name="Yoshida Y."/>
            <person name="Koutsovoulos G."/>
            <person name="Laetsch D."/>
            <person name="Stevens L."/>
            <person name="Kumar S."/>
            <person name="Horikawa D."/>
            <person name="Ishino K."/>
            <person name="Komine S."/>
            <person name="Tomita M."/>
            <person name="Blaxter M."/>
            <person name="Arakawa K."/>
        </authorList>
    </citation>
    <scope>NUCLEOTIDE SEQUENCE [LARGE SCALE GENOMIC DNA]</scope>
    <source>
        <strain evidence="2">Z151</strain>
    </source>
</reference>
<accession>A0A1W0X7N5</accession>
<dbReference type="PANTHER" id="PTHR11362:SF82">
    <property type="entry name" value="PHOSPHATIDYLETHANOLAMINE-BINDING PROTEIN 4"/>
    <property type="match status" value="1"/>
</dbReference>
<evidence type="ECO:0000313" key="1">
    <source>
        <dbReference type="EMBL" id="OQV23539.1"/>
    </source>
</evidence>
<name>A0A1W0X7N5_HYPEX</name>
<dbReference type="InterPro" id="IPR035810">
    <property type="entry name" value="PEBP_euk"/>
</dbReference>
<dbReference type="InterPro" id="IPR008914">
    <property type="entry name" value="PEBP"/>
</dbReference>
<comment type="caution">
    <text evidence="1">The sequence shown here is derived from an EMBL/GenBank/DDBJ whole genome shotgun (WGS) entry which is preliminary data.</text>
</comment>
<dbReference type="AlphaFoldDB" id="A0A1W0X7N5"/>
<sequence>MPYRGAHPPKGSGFHRYVFMVFKQAGQIELTKELQAKFLLETNRPKFEIRNFAAEHNFSPRPVAGNFYRAQNTDS</sequence>
<dbReference type="Proteomes" id="UP000192578">
    <property type="component" value="Unassembled WGS sequence"/>
</dbReference>
<organism evidence="1 2">
    <name type="scientific">Hypsibius exemplaris</name>
    <name type="common">Freshwater tardigrade</name>
    <dbReference type="NCBI Taxonomy" id="2072580"/>
    <lineage>
        <taxon>Eukaryota</taxon>
        <taxon>Metazoa</taxon>
        <taxon>Ecdysozoa</taxon>
        <taxon>Tardigrada</taxon>
        <taxon>Eutardigrada</taxon>
        <taxon>Parachela</taxon>
        <taxon>Hypsibioidea</taxon>
        <taxon>Hypsibiidae</taxon>
        <taxon>Hypsibius</taxon>
    </lineage>
</organism>
<gene>
    <name evidence="1" type="ORF">BV898_02656</name>
</gene>